<dbReference type="InterPro" id="IPR007315">
    <property type="entry name" value="PIG-V/Gpi18"/>
</dbReference>
<keyword evidence="6 10" id="KW-0812">Transmembrane</keyword>
<feature type="transmembrane region" description="Helical" evidence="10">
    <location>
        <begin position="320"/>
        <end position="337"/>
    </location>
</feature>
<dbReference type="Proteomes" id="UP000441717">
    <property type="component" value="Unassembled WGS sequence"/>
</dbReference>
<keyword evidence="4" id="KW-0328">Glycosyltransferase</keyword>
<feature type="transmembrane region" description="Helical" evidence="10">
    <location>
        <begin position="98"/>
        <end position="119"/>
    </location>
</feature>
<evidence type="ECO:0000256" key="4">
    <source>
        <dbReference type="ARBA" id="ARBA00022676"/>
    </source>
</evidence>
<evidence type="ECO:0000256" key="3">
    <source>
        <dbReference type="ARBA" id="ARBA00022502"/>
    </source>
</evidence>
<dbReference type="PANTHER" id="PTHR12468:SF2">
    <property type="entry name" value="GPI MANNOSYLTRANSFERASE 2"/>
    <property type="match status" value="1"/>
</dbReference>
<feature type="transmembrane region" description="Helical" evidence="10">
    <location>
        <begin position="296"/>
        <end position="314"/>
    </location>
</feature>
<evidence type="ECO:0000256" key="9">
    <source>
        <dbReference type="ARBA" id="ARBA00023136"/>
    </source>
</evidence>
<accession>A0A6N7IUW9</accession>
<dbReference type="GO" id="GO:0031501">
    <property type="term" value="C:mannosyltransferase complex"/>
    <property type="evidence" value="ECO:0007669"/>
    <property type="project" value="TreeGrafter"/>
</dbReference>
<name>A0A6N7IUW9_9FIRM</name>
<evidence type="ECO:0000256" key="7">
    <source>
        <dbReference type="ARBA" id="ARBA00022824"/>
    </source>
</evidence>
<evidence type="ECO:0000256" key="5">
    <source>
        <dbReference type="ARBA" id="ARBA00022679"/>
    </source>
</evidence>
<dbReference type="AlphaFoldDB" id="A0A6N7IUW9"/>
<evidence type="ECO:0000256" key="10">
    <source>
        <dbReference type="SAM" id="Phobius"/>
    </source>
</evidence>
<feature type="transmembrane region" description="Helical" evidence="10">
    <location>
        <begin position="166"/>
        <end position="195"/>
    </location>
</feature>
<evidence type="ECO:0000313" key="12">
    <source>
        <dbReference type="Proteomes" id="UP000441717"/>
    </source>
</evidence>
<feature type="transmembrane region" description="Helical" evidence="10">
    <location>
        <begin position="344"/>
        <end position="363"/>
    </location>
</feature>
<evidence type="ECO:0000256" key="2">
    <source>
        <dbReference type="ARBA" id="ARBA00004687"/>
    </source>
</evidence>
<feature type="transmembrane region" description="Helical" evidence="10">
    <location>
        <begin position="265"/>
        <end position="284"/>
    </location>
</feature>
<dbReference type="GO" id="GO:0016020">
    <property type="term" value="C:membrane"/>
    <property type="evidence" value="ECO:0007669"/>
    <property type="project" value="GOC"/>
</dbReference>
<keyword evidence="7" id="KW-0256">Endoplasmic reticulum</keyword>
<evidence type="ECO:0008006" key="13">
    <source>
        <dbReference type="Google" id="ProtNLM"/>
    </source>
</evidence>
<keyword evidence="3" id="KW-0337">GPI-anchor biosynthesis</keyword>
<dbReference type="GO" id="GO:0000009">
    <property type="term" value="F:alpha-1,6-mannosyltransferase activity"/>
    <property type="evidence" value="ECO:0007669"/>
    <property type="project" value="InterPro"/>
</dbReference>
<keyword evidence="5" id="KW-0808">Transferase</keyword>
<comment type="pathway">
    <text evidence="2">Glycolipid biosynthesis; glycosylphosphatidylinositol-anchor biosynthesis.</text>
</comment>
<evidence type="ECO:0000256" key="1">
    <source>
        <dbReference type="ARBA" id="ARBA00004477"/>
    </source>
</evidence>
<keyword evidence="9 10" id="KW-0472">Membrane</keyword>
<dbReference type="OrthoDB" id="2379640at2"/>
<keyword evidence="8 10" id="KW-1133">Transmembrane helix</keyword>
<reference evidence="11 12" key="1">
    <citation type="submission" date="2019-10" db="EMBL/GenBank/DDBJ databases">
        <title>Comparative genomics of sulfur disproportionating microorganisms.</title>
        <authorList>
            <person name="Ward L.M."/>
            <person name="Bertran E."/>
            <person name="Johnston D."/>
        </authorList>
    </citation>
    <scope>NUCLEOTIDE SEQUENCE [LARGE SCALE GENOMIC DNA]</scope>
    <source>
        <strain evidence="11 12">DSM 14055</strain>
    </source>
</reference>
<proteinExistence type="predicted"/>
<evidence type="ECO:0000256" key="8">
    <source>
        <dbReference type="ARBA" id="ARBA00022989"/>
    </source>
</evidence>
<sequence>MMFWRRLPLFHRDVLTPYLTHLLLVFLAGYFAVVFFPGNYDPREITNIVTQGLNRWDSGWYLQIARDGYDTRSAAFFPLYPLLIHLCARLGVDPVMAGIAISNLALWGLLAVFFLLAGMDTDMSSAQRATWYLALFPTAFYLSAIYTESLYLFLVLLAFYFARRNWWLPAGAAGMLASATRNMGIFLSLALLLEYLTARSGKIKKDICFLGLIPLGAILFMAYLKIRLGDPLAFLHAQQHWDRHFDWPWITFKQTMIYIGHNYNFFHNLLDLSFTFYGVALFLLSLFKGWRLRPSYGFFVLTGLLVPLLSPATHEPLFSMPRFVMVLFPLYLILARLTTGEREYNFVLALLAPLYFFLHFIFARGEWVA</sequence>
<feature type="transmembrane region" description="Helical" evidence="10">
    <location>
        <begin position="207"/>
        <end position="226"/>
    </location>
</feature>
<feature type="transmembrane region" description="Helical" evidence="10">
    <location>
        <begin position="15"/>
        <end position="36"/>
    </location>
</feature>
<dbReference type="UniPathway" id="UPA00196"/>
<evidence type="ECO:0000256" key="6">
    <source>
        <dbReference type="ARBA" id="ARBA00022692"/>
    </source>
</evidence>
<feature type="transmembrane region" description="Helical" evidence="10">
    <location>
        <begin position="74"/>
        <end position="92"/>
    </location>
</feature>
<dbReference type="Pfam" id="PF04188">
    <property type="entry name" value="Mannosyl_trans2"/>
    <property type="match status" value="1"/>
</dbReference>
<dbReference type="GO" id="GO:0006506">
    <property type="term" value="P:GPI anchor biosynthetic process"/>
    <property type="evidence" value="ECO:0007669"/>
    <property type="project" value="UniProtKB-UniPathway"/>
</dbReference>
<keyword evidence="12" id="KW-1185">Reference proteome</keyword>
<feature type="transmembrane region" description="Helical" evidence="10">
    <location>
        <begin position="131"/>
        <end position="160"/>
    </location>
</feature>
<comment type="caution">
    <text evidence="11">The sequence shown here is derived from an EMBL/GenBank/DDBJ whole genome shotgun (WGS) entry which is preliminary data.</text>
</comment>
<evidence type="ECO:0000313" key="11">
    <source>
        <dbReference type="EMBL" id="MQL53916.1"/>
    </source>
</evidence>
<dbReference type="GO" id="GO:0004376">
    <property type="term" value="F:GPI mannosyltransferase activity"/>
    <property type="evidence" value="ECO:0007669"/>
    <property type="project" value="InterPro"/>
</dbReference>
<comment type="subcellular location">
    <subcellularLocation>
        <location evidence="1">Endoplasmic reticulum membrane</location>
        <topology evidence="1">Multi-pass membrane protein</topology>
    </subcellularLocation>
</comment>
<dbReference type="EMBL" id="WHYR01000079">
    <property type="protein sequence ID" value="MQL53916.1"/>
    <property type="molecule type" value="Genomic_DNA"/>
</dbReference>
<dbReference type="PANTHER" id="PTHR12468">
    <property type="entry name" value="GPI MANNOSYLTRANSFERASE 2"/>
    <property type="match status" value="1"/>
</dbReference>
<protein>
    <recommendedName>
        <fullName evidence="13">Glycosyltransferase RgtA/B/C/D-like domain-containing protein</fullName>
    </recommendedName>
</protein>
<organism evidence="11 12">
    <name type="scientific">Desulfofundulus thermobenzoicus</name>
    <dbReference type="NCBI Taxonomy" id="29376"/>
    <lineage>
        <taxon>Bacteria</taxon>
        <taxon>Bacillati</taxon>
        <taxon>Bacillota</taxon>
        <taxon>Clostridia</taxon>
        <taxon>Eubacteriales</taxon>
        <taxon>Peptococcaceae</taxon>
        <taxon>Desulfofundulus</taxon>
    </lineage>
</organism>
<gene>
    <name evidence="11" type="ORF">GFC01_16965</name>
</gene>